<evidence type="ECO:0000313" key="2">
    <source>
        <dbReference type="EMBL" id="KFX49208.1"/>
    </source>
</evidence>
<dbReference type="EMBL" id="JPOX01000010">
    <property type="protein sequence ID" value="KFX49208.1"/>
    <property type="molecule type" value="Genomic_DNA"/>
</dbReference>
<protein>
    <submittedName>
        <fullName evidence="2">Multifunctional CCA protein</fullName>
    </submittedName>
</protein>
<dbReference type="AlphaFoldDB" id="A0A093XVC4"/>
<evidence type="ECO:0000256" key="1">
    <source>
        <dbReference type="SAM" id="MobiDB-lite"/>
    </source>
</evidence>
<organism evidence="2">
    <name type="scientific">Talaromyces marneffei PM1</name>
    <dbReference type="NCBI Taxonomy" id="1077442"/>
    <lineage>
        <taxon>Eukaryota</taxon>
        <taxon>Fungi</taxon>
        <taxon>Dikarya</taxon>
        <taxon>Ascomycota</taxon>
        <taxon>Pezizomycotina</taxon>
        <taxon>Eurotiomycetes</taxon>
        <taxon>Eurotiomycetidae</taxon>
        <taxon>Eurotiales</taxon>
        <taxon>Trichocomaceae</taxon>
        <taxon>Talaromyces</taxon>
        <taxon>Talaromyces sect. Talaromyces</taxon>
    </lineage>
</organism>
<comment type="caution">
    <text evidence="2">The sequence shown here is derived from an EMBL/GenBank/DDBJ whole genome shotgun (WGS) entry which is preliminary data.</text>
</comment>
<gene>
    <name evidence="2" type="ORF">GQ26_0102120</name>
</gene>
<feature type="region of interest" description="Disordered" evidence="1">
    <location>
        <begin position="96"/>
        <end position="120"/>
    </location>
</feature>
<proteinExistence type="predicted"/>
<name>A0A093XVC4_TALMA</name>
<dbReference type="PANTHER" id="PTHR39609:SF2">
    <property type="entry name" value="TRANSCRIPTION FACTOR RFEG"/>
    <property type="match status" value="1"/>
</dbReference>
<accession>A0A093XVC4</accession>
<reference evidence="2" key="1">
    <citation type="journal article" date="2014" name="PLoS Genet.">
        <title>Signature Gene Expression Reveals Novel Clues to the Molecular Mechanisms of Dimorphic Transition in Penicillium marneffei.</title>
        <authorList>
            <person name="Yang E."/>
            <person name="Wang G."/>
            <person name="Cai J."/>
            <person name="Woo P.C."/>
            <person name="Lau S.K."/>
            <person name="Yuen K.-Y."/>
            <person name="Chow W.-N."/>
            <person name="Lin X."/>
        </authorList>
    </citation>
    <scope>NUCLEOTIDE SEQUENCE [LARGE SCALE GENOMIC DNA]</scope>
    <source>
        <strain evidence="2">PM1</strain>
    </source>
</reference>
<dbReference type="eggNOG" id="ENOG502SE6U">
    <property type="taxonomic scope" value="Eukaryota"/>
</dbReference>
<dbReference type="HOGENOM" id="CLU_126642_1_1_1"/>
<dbReference type="PANTHER" id="PTHR39609">
    <property type="entry name" value="RFEG-RELATED"/>
    <property type="match status" value="1"/>
</dbReference>
<sequence>MSAAREQQYWLPGFGLSRHIVLGHIQYFLGPSASARPFTYQGREGYLINGMPLTREQINDLAVMSREYERQEAARMTTNAGLDSSCSGQATEPYINEPILVHQRPQARRHPRRVDTRRAR</sequence>